<sequence>MSTTAPLWQTSTTELVNAITAAETEYRQAYAKILHLTAELDNRGDATKLGYSNTAALLIHITRINRTDARHRLAQANDLHPTTTPTGSVIDPVLPQTAAALARGEVGSEHVDVIRKTLADLPHLDTEQRAMAEQVMLDRAAEDDPKALTRFASRVRDIVDPDGPPPLDDEPQRPARSLRRHLRRDGTLEFTGHLDLDAAQLFENLLKPFEKPHPEGNDTRGYAERAGDAFADVLKMAAHSPDLPTHNGLRTEVAVTITYKELQDALDNAVLTDNTSLTAREARRLACDARIIPAVLGTDSQPLDVAVPAYTTPAHIRRALVLRDRGCSFPACDRPANVCDSHHVLEWRKGGPTKLKNLALLCGHHHRLIHHSDWQAKMVNGRPQFIPPPYVDPSRTPRRNHIHGPLPSAA</sequence>
<accession>A0A4R2J6L1</accession>
<dbReference type="RefSeq" id="WP_132123662.1">
    <property type="nucleotide sequence ID" value="NZ_SLWS01000010.1"/>
</dbReference>
<feature type="domain" description="HNH nuclease" evidence="2">
    <location>
        <begin position="315"/>
        <end position="367"/>
    </location>
</feature>
<dbReference type="InterPro" id="IPR003615">
    <property type="entry name" value="HNH_nuc"/>
</dbReference>
<keyword evidence="4" id="KW-1185">Reference proteome</keyword>
<dbReference type="InterPro" id="IPR003870">
    <property type="entry name" value="DUF222"/>
</dbReference>
<dbReference type="CDD" id="cd00085">
    <property type="entry name" value="HNHc"/>
    <property type="match status" value="1"/>
</dbReference>
<dbReference type="Pfam" id="PF02720">
    <property type="entry name" value="DUF222"/>
    <property type="match status" value="1"/>
</dbReference>
<dbReference type="AlphaFoldDB" id="A0A4R2J6L1"/>
<organism evidence="3 4">
    <name type="scientific">Actinocrispum wychmicini</name>
    <dbReference type="NCBI Taxonomy" id="1213861"/>
    <lineage>
        <taxon>Bacteria</taxon>
        <taxon>Bacillati</taxon>
        <taxon>Actinomycetota</taxon>
        <taxon>Actinomycetes</taxon>
        <taxon>Pseudonocardiales</taxon>
        <taxon>Pseudonocardiaceae</taxon>
        <taxon>Actinocrispum</taxon>
    </lineage>
</organism>
<comment type="caution">
    <text evidence="3">The sequence shown here is derived from an EMBL/GenBank/DDBJ whole genome shotgun (WGS) entry which is preliminary data.</text>
</comment>
<evidence type="ECO:0000259" key="2">
    <source>
        <dbReference type="SMART" id="SM00507"/>
    </source>
</evidence>
<proteinExistence type="predicted"/>
<dbReference type="SMART" id="SM00507">
    <property type="entry name" value="HNHc"/>
    <property type="match status" value="1"/>
</dbReference>
<protein>
    <submittedName>
        <fullName evidence="3">Uncharacterized protein DUF222</fullName>
    </submittedName>
</protein>
<dbReference type="OrthoDB" id="3656171at2"/>
<evidence type="ECO:0000313" key="3">
    <source>
        <dbReference type="EMBL" id="TCO53707.1"/>
    </source>
</evidence>
<evidence type="ECO:0000256" key="1">
    <source>
        <dbReference type="SAM" id="MobiDB-lite"/>
    </source>
</evidence>
<evidence type="ECO:0000313" key="4">
    <source>
        <dbReference type="Proteomes" id="UP000295680"/>
    </source>
</evidence>
<dbReference type="Proteomes" id="UP000295680">
    <property type="component" value="Unassembled WGS sequence"/>
</dbReference>
<gene>
    <name evidence="3" type="ORF">EV192_110297</name>
</gene>
<name>A0A4R2J6L1_9PSEU</name>
<dbReference type="EMBL" id="SLWS01000010">
    <property type="protein sequence ID" value="TCO53707.1"/>
    <property type="molecule type" value="Genomic_DNA"/>
</dbReference>
<feature type="region of interest" description="Disordered" evidence="1">
    <location>
        <begin position="154"/>
        <end position="178"/>
    </location>
</feature>
<reference evidence="3 4" key="1">
    <citation type="submission" date="2019-03" db="EMBL/GenBank/DDBJ databases">
        <title>Genomic Encyclopedia of Type Strains, Phase IV (KMG-IV): sequencing the most valuable type-strain genomes for metagenomic binning, comparative biology and taxonomic classification.</title>
        <authorList>
            <person name="Goeker M."/>
        </authorList>
    </citation>
    <scope>NUCLEOTIDE SEQUENCE [LARGE SCALE GENOMIC DNA]</scope>
    <source>
        <strain evidence="3 4">DSM 45934</strain>
    </source>
</reference>
<feature type="region of interest" description="Disordered" evidence="1">
    <location>
        <begin position="386"/>
        <end position="410"/>
    </location>
</feature>